<keyword evidence="3" id="KW-0413">Isomerase</keyword>
<reference evidence="5" key="2">
    <citation type="submission" date="2025-09" db="UniProtKB">
        <authorList>
            <consortium name="Ensembl"/>
        </authorList>
    </citation>
    <scope>IDENTIFICATION</scope>
</reference>
<dbReference type="InterPro" id="IPR050754">
    <property type="entry name" value="FKBP4/5/8-like"/>
</dbReference>
<evidence type="ECO:0000256" key="2">
    <source>
        <dbReference type="ARBA" id="ARBA00022803"/>
    </source>
</evidence>
<dbReference type="InterPro" id="IPR046357">
    <property type="entry name" value="PPIase_dom_sf"/>
</dbReference>
<dbReference type="PANTHER" id="PTHR46512:SF5">
    <property type="entry name" value="TETRATRICOPEPTIDE REPEAT DOMAIN 9"/>
    <property type="match status" value="1"/>
</dbReference>
<dbReference type="GO" id="GO:0005740">
    <property type="term" value="C:mitochondrial envelope"/>
    <property type="evidence" value="ECO:0007669"/>
    <property type="project" value="TreeGrafter"/>
</dbReference>
<keyword evidence="2" id="KW-0802">TPR repeat</keyword>
<dbReference type="Proteomes" id="UP000694680">
    <property type="component" value="Unassembled WGS sequence"/>
</dbReference>
<dbReference type="Pfam" id="PF00254">
    <property type="entry name" value="FKBP_C"/>
    <property type="match status" value="1"/>
</dbReference>
<dbReference type="AlphaFoldDB" id="A0A8C5E1Q8"/>
<dbReference type="EC" id="5.2.1.8" evidence="3"/>
<keyword evidence="6" id="KW-1185">Reference proteome</keyword>
<organism evidence="5 6">
    <name type="scientific">Gouania willdenowi</name>
    <name type="common">Blunt-snouted clingfish</name>
    <name type="synonym">Lepadogaster willdenowi</name>
    <dbReference type="NCBI Taxonomy" id="441366"/>
    <lineage>
        <taxon>Eukaryota</taxon>
        <taxon>Metazoa</taxon>
        <taxon>Chordata</taxon>
        <taxon>Craniata</taxon>
        <taxon>Vertebrata</taxon>
        <taxon>Euteleostomi</taxon>
        <taxon>Actinopterygii</taxon>
        <taxon>Neopterygii</taxon>
        <taxon>Teleostei</taxon>
        <taxon>Neoteleostei</taxon>
        <taxon>Acanthomorphata</taxon>
        <taxon>Ovalentaria</taxon>
        <taxon>Blenniimorphae</taxon>
        <taxon>Blenniiformes</taxon>
        <taxon>Gobiesocoidei</taxon>
        <taxon>Gobiesocidae</taxon>
        <taxon>Gobiesocinae</taxon>
        <taxon>Gouania</taxon>
    </lineage>
</organism>
<keyword evidence="3" id="KW-0697">Rotamase</keyword>
<dbReference type="GO" id="GO:0005829">
    <property type="term" value="C:cytosol"/>
    <property type="evidence" value="ECO:0007669"/>
    <property type="project" value="TreeGrafter"/>
</dbReference>
<comment type="catalytic activity">
    <reaction evidence="3">
        <text>[protein]-peptidylproline (omega=180) = [protein]-peptidylproline (omega=0)</text>
        <dbReference type="Rhea" id="RHEA:16237"/>
        <dbReference type="Rhea" id="RHEA-COMP:10747"/>
        <dbReference type="Rhea" id="RHEA-COMP:10748"/>
        <dbReference type="ChEBI" id="CHEBI:83833"/>
        <dbReference type="ChEBI" id="CHEBI:83834"/>
        <dbReference type="EC" id="5.2.1.8"/>
    </reaction>
</comment>
<reference evidence="5" key="1">
    <citation type="submission" date="2025-08" db="UniProtKB">
        <authorList>
            <consortium name="Ensembl"/>
        </authorList>
    </citation>
    <scope>IDENTIFICATION</scope>
</reference>
<protein>
    <recommendedName>
        <fullName evidence="3">peptidylprolyl isomerase</fullName>
        <ecNumber evidence="3">5.2.1.8</ecNumber>
    </recommendedName>
</protein>
<dbReference type="GO" id="GO:0016020">
    <property type="term" value="C:membrane"/>
    <property type="evidence" value="ECO:0007669"/>
    <property type="project" value="TreeGrafter"/>
</dbReference>
<evidence type="ECO:0000313" key="5">
    <source>
        <dbReference type="Ensembl" id="ENSGWIP00000015145.1"/>
    </source>
</evidence>
<dbReference type="GO" id="GO:0043066">
    <property type="term" value="P:negative regulation of apoptotic process"/>
    <property type="evidence" value="ECO:0007669"/>
    <property type="project" value="TreeGrafter"/>
</dbReference>
<evidence type="ECO:0000313" key="6">
    <source>
        <dbReference type="Proteomes" id="UP000694680"/>
    </source>
</evidence>
<sequence>MPEKNSTSKNIKGRPQRAEFQKMTSQTNNGNLLIICFLVFQVVYQSSDSASVMKSGKNIVMDQFMRRETDPQPPADEWLDIFRNGVLLKKVLQAGRGRYSRPHVGQIVKIHLTTRLLDGTLFNEDPELSFTVGDWKVNRGVDEAVQLMGMGEKALFKVWSAIEFEITLLMLQT</sequence>
<accession>A0A8C5E1Q8</accession>
<dbReference type="GO" id="GO:0012505">
    <property type="term" value="C:endomembrane system"/>
    <property type="evidence" value="ECO:0007669"/>
    <property type="project" value="TreeGrafter"/>
</dbReference>
<dbReference type="PROSITE" id="PS50059">
    <property type="entry name" value="FKBP_PPIASE"/>
    <property type="match status" value="1"/>
</dbReference>
<evidence type="ECO:0000256" key="3">
    <source>
        <dbReference type="PROSITE-ProRule" id="PRU00277"/>
    </source>
</evidence>
<keyword evidence="1" id="KW-0677">Repeat</keyword>
<dbReference type="PANTHER" id="PTHR46512">
    <property type="entry name" value="PEPTIDYLPROLYL ISOMERASE"/>
    <property type="match status" value="1"/>
</dbReference>
<dbReference type="Gene3D" id="3.10.50.40">
    <property type="match status" value="1"/>
</dbReference>
<evidence type="ECO:0000256" key="1">
    <source>
        <dbReference type="ARBA" id="ARBA00022737"/>
    </source>
</evidence>
<name>A0A8C5E1Q8_GOUWI</name>
<dbReference type="InterPro" id="IPR001179">
    <property type="entry name" value="PPIase_FKBP_dom"/>
</dbReference>
<dbReference type="GO" id="GO:0003755">
    <property type="term" value="F:peptidyl-prolyl cis-trans isomerase activity"/>
    <property type="evidence" value="ECO:0007669"/>
    <property type="project" value="UniProtKB-KW"/>
</dbReference>
<proteinExistence type="predicted"/>
<dbReference type="Ensembl" id="ENSGWIT00000016740.1">
    <property type="protein sequence ID" value="ENSGWIP00000015145.1"/>
    <property type="gene ID" value="ENSGWIG00000008512.1"/>
</dbReference>
<evidence type="ECO:0000259" key="4">
    <source>
        <dbReference type="PROSITE" id="PS50059"/>
    </source>
</evidence>
<feature type="domain" description="PPIase FKBP-type" evidence="4">
    <location>
        <begin position="105"/>
        <end position="158"/>
    </location>
</feature>
<dbReference type="SUPFAM" id="SSF54534">
    <property type="entry name" value="FKBP-like"/>
    <property type="match status" value="1"/>
</dbReference>
<dbReference type="GO" id="GO:0044183">
    <property type="term" value="F:protein folding chaperone"/>
    <property type="evidence" value="ECO:0007669"/>
    <property type="project" value="TreeGrafter"/>
</dbReference>